<organism evidence="3 4">
    <name type="scientific">Acanthopleuribacter pedis</name>
    <dbReference type="NCBI Taxonomy" id="442870"/>
    <lineage>
        <taxon>Bacteria</taxon>
        <taxon>Pseudomonadati</taxon>
        <taxon>Acidobacteriota</taxon>
        <taxon>Holophagae</taxon>
        <taxon>Acanthopleuribacterales</taxon>
        <taxon>Acanthopleuribacteraceae</taxon>
        <taxon>Acanthopleuribacter</taxon>
    </lineage>
</organism>
<feature type="signal peptide" evidence="2">
    <location>
        <begin position="1"/>
        <end position="19"/>
    </location>
</feature>
<dbReference type="Proteomes" id="UP000664417">
    <property type="component" value="Unassembled WGS sequence"/>
</dbReference>
<accession>A0A8J7Q4C0</accession>
<reference evidence="3" key="1">
    <citation type="submission" date="2021-03" db="EMBL/GenBank/DDBJ databases">
        <authorList>
            <person name="Wang G."/>
        </authorList>
    </citation>
    <scope>NUCLEOTIDE SEQUENCE</scope>
    <source>
        <strain evidence="3">KCTC 12899</strain>
    </source>
</reference>
<evidence type="ECO:0000313" key="3">
    <source>
        <dbReference type="EMBL" id="MBO1317491.1"/>
    </source>
</evidence>
<sequence>MKKLAILLLFIASIGLVQAQRPDRGDGPGNGDRGPRAGERGGDRGFGAGPIVTDDGFAIIVTAERIDNGDETFSVDTNISAYGATGLAWQNDLSAYEGRLSGLRPSGAMLAFTVTVVPSEEEREAGAEAVTTLVALNASTGAEAWSVLLPGRGDLRPDGLGGFFYTYREATESTVTSSLAYIAGGNIVYSETLRTVERNTDDDAG</sequence>
<dbReference type="EMBL" id="JAFREP010000002">
    <property type="protein sequence ID" value="MBO1317491.1"/>
    <property type="molecule type" value="Genomic_DNA"/>
</dbReference>
<feature type="chain" id="PRO_5035271693" evidence="2">
    <location>
        <begin position="20"/>
        <end position="205"/>
    </location>
</feature>
<feature type="compositionally biased region" description="Basic and acidic residues" evidence="1">
    <location>
        <begin position="33"/>
        <end position="43"/>
    </location>
</feature>
<dbReference type="RefSeq" id="WP_207856727.1">
    <property type="nucleotide sequence ID" value="NZ_JAFREP010000002.1"/>
</dbReference>
<keyword evidence="4" id="KW-1185">Reference proteome</keyword>
<name>A0A8J7Q4C0_9BACT</name>
<gene>
    <name evidence="3" type="ORF">J3U88_03395</name>
</gene>
<evidence type="ECO:0000313" key="4">
    <source>
        <dbReference type="Proteomes" id="UP000664417"/>
    </source>
</evidence>
<evidence type="ECO:0000256" key="2">
    <source>
        <dbReference type="SAM" id="SignalP"/>
    </source>
</evidence>
<evidence type="ECO:0000256" key="1">
    <source>
        <dbReference type="SAM" id="MobiDB-lite"/>
    </source>
</evidence>
<proteinExistence type="predicted"/>
<comment type="caution">
    <text evidence="3">The sequence shown here is derived from an EMBL/GenBank/DDBJ whole genome shotgun (WGS) entry which is preliminary data.</text>
</comment>
<keyword evidence="2" id="KW-0732">Signal</keyword>
<protein>
    <submittedName>
        <fullName evidence="3">Uncharacterized protein</fullName>
    </submittedName>
</protein>
<dbReference type="AlphaFoldDB" id="A0A8J7Q4C0"/>
<feature type="region of interest" description="Disordered" evidence="1">
    <location>
        <begin position="21"/>
        <end position="49"/>
    </location>
</feature>